<evidence type="ECO:0000313" key="2">
    <source>
        <dbReference type="EMBL" id="EJW04546.1"/>
    </source>
</evidence>
<organism evidence="2 3">
    <name type="scientific">Edhazardia aedis (strain USNM 41457)</name>
    <name type="common">Microsporidian parasite</name>
    <dbReference type="NCBI Taxonomy" id="1003232"/>
    <lineage>
        <taxon>Eukaryota</taxon>
        <taxon>Fungi</taxon>
        <taxon>Fungi incertae sedis</taxon>
        <taxon>Microsporidia</taxon>
        <taxon>Edhazardia</taxon>
    </lineage>
</organism>
<name>J9DA00_EDHAE</name>
<dbReference type="Proteomes" id="UP000003163">
    <property type="component" value="Unassembled WGS sequence"/>
</dbReference>
<reference evidence="2 3" key="1">
    <citation type="submission" date="2011-08" db="EMBL/GenBank/DDBJ databases">
        <authorList>
            <person name="Liu Z.J."/>
            <person name="Shi F.L."/>
            <person name="Lu J.Q."/>
            <person name="Li M."/>
            <person name="Wang Z.L."/>
        </authorList>
    </citation>
    <scope>NUCLEOTIDE SEQUENCE [LARGE SCALE GENOMIC DNA]</scope>
    <source>
        <strain evidence="2 3">USNM 41457</strain>
    </source>
</reference>
<keyword evidence="1" id="KW-0472">Membrane</keyword>
<keyword evidence="3" id="KW-1185">Reference proteome</keyword>
<dbReference type="InParanoid" id="J9DA00"/>
<reference evidence="3" key="2">
    <citation type="submission" date="2015-07" db="EMBL/GenBank/DDBJ databases">
        <title>Contrasting host-pathogen interactions and genome evolution in two generalist and specialist microsporidian pathogens of mosquitoes.</title>
        <authorList>
            <consortium name="The Broad Institute Genomics Platform"/>
            <consortium name="The Broad Institute Genome Sequencing Center for Infectious Disease"/>
            <person name="Cuomo C.A."/>
            <person name="Sanscrainte N.D."/>
            <person name="Goldberg J.M."/>
            <person name="Heiman D."/>
            <person name="Young S."/>
            <person name="Zeng Q."/>
            <person name="Becnel J.J."/>
            <person name="Birren B.W."/>
        </authorList>
    </citation>
    <scope>NUCLEOTIDE SEQUENCE [LARGE SCALE GENOMIC DNA]</scope>
    <source>
        <strain evidence="3">USNM 41457</strain>
    </source>
</reference>
<sequence>MLLGILKKNPIMIDLNFLILNNLIFFCFKGDIFFQKRQKSSFQIIRIIHISFYVTKLYLRSKVMYFSFVFTNILLKILYKLTIIIKRICKIIHSMCITCSKT</sequence>
<gene>
    <name evidence="2" type="ORF">EDEG_01229</name>
</gene>
<protein>
    <submittedName>
        <fullName evidence="2">Uncharacterized protein</fullName>
    </submittedName>
</protein>
<proteinExistence type="predicted"/>
<keyword evidence="1" id="KW-0812">Transmembrane</keyword>
<feature type="transmembrane region" description="Helical" evidence="1">
    <location>
        <begin position="12"/>
        <end position="28"/>
    </location>
</feature>
<evidence type="ECO:0000313" key="3">
    <source>
        <dbReference type="Proteomes" id="UP000003163"/>
    </source>
</evidence>
<keyword evidence="1" id="KW-1133">Transmembrane helix</keyword>
<dbReference type="VEuPathDB" id="MicrosporidiaDB:EDEG_01229"/>
<dbReference type="AlphaFoldDB" id="J9DA00"/>
<evidence type="ECO:0000256" key="1">
    <source>
        <dbReference type="SAM" id="Phobius"/>
    </source>
</evidence>
<comment type="caution">
    <text evidence="2">The sequence shown here is derived from an EMBL/GenBank/DDBJ whole genome shotgun (WGS) entry which is preliminary data.</text>
</comment>
<dbReference type="HOGENOM" id="CLU_2277417_0_0_1"/>
<dbReference type="EMBL" id="AFBI03000017">
    <property type="protein sequence ID" value="EJW04546.1"/>
    <property type="molecule type" value="Genomic_DNA"/>
</dbReference>
<feature type="transmembrane region" description="Helical" evidence="1">
    <location>
        <begin position="65"/>
        <end position="85"/>
    </location>
</feature>
<accession>J9DA00</accession>